<accession>A0A7V0Q7R1</accession>
<dbReference type="AlphaFoldDB" id="A0A7V0Q7R1"/>
<name>A0A7V0Q7R1_UNCW3</name>
<dbReference type="Proteomes" id="UP000886381">
    <property type="component" value="Unassembled WGS sequence"/>
</dbReference>
<reference evidence="1" key="1">
    <citation type="journal article" date="2020" name="mSystems">
        <title>Genome- and Community-Level Interaction Insights into Carbon Utilization and Element Cycling Functions of Hydrothermarchaeota in Hydrothermal Sediment.</title>
        <authorList>
            <person name="Zhou Z."/>
            <person name="Liu Y."/>
            <person name="Xu W."/>
            <person name="Pan J."/>
            <person name="Luo Z.H."/>
            <person name="Li M."/>
        </authorList>
    </citation>
    <scope>NUCLEOTIDE SEQUENCE [LARGE SCALE GENOMIC DNA]</scope>
    <source>
        <strain evidence="1">HyVt-28</strain>
    </source>
</reference>
<proteinExistence type="predicted"/>
<protein>
    <submittedName>
        <fullName evidence="1">Uncharacterized protein</fullName>
    </submittedName>
</protein>
<evidence type="ECO:0000313" key="1">
    <source>
        <dbReference type="EMBL" id="HDL59891.1"/>
    </source>
</evidence>
<sequence length="94" mass="10879">MGGDKEIQELEIYHPEIYLKANKVIESYNELLEEIVEHAEKEGWTPSYWHTITVAITVDLVRTILDMQADLAQEAEKMWKEILEGEECSNGTIQ</sequence>
<dbReference type="EMBL" id="DRDR01000017">
    <property type="protein sequence ID" value="HDL59891.1"/>
    <property type="molecule type" value="Genomic_DNA"/>
</dbReference>
<gene>
    <name evidence="1" type="ORF">ENH14_00380</name>
</gene>
<comment type="caution">
    <text evidence="1">The sequence shown here is derived from an EMBL/GenBank/DDBJ whole genome shotgun (WGS) entry which is preliminary data.</text>
</comment>
<organism evidence="1">
    <name type="scientific">candidate division WOR-3 bacterium</name>
    <dbReference type="NCBI Taxonomy" id="2052148"/>
    <lineage>
        <taxon>Bacteria</taxon>
        <taxon>Bacteria division WOR-3</taxon>
    </lineage>
</organism>